<dbReference type="EMBL" id="JACGWJ010000010">
    <property type="protein sequence ID" value="KAL0393091.1"/>
    <property type="molecule type" value="Genomic_DNA"/>
</dbReference>
<sequence>MEGDIRERSLPKPPVVDVLGPQAEVATQDPLLPLKKLLRLLKKRPRLWGNLES</sequence>
<evidence type="ECO:0000313" key="1">
    <source>
        <dbReference type="EMBL" id="KAL0393091.1"/>
    </source>
</evidence>
<name>A0AAW2SMZ3_SESRA</name>
<gene>
    <name evidence="1" type="ORF">Sradi_2531900</name>
</gene>
<organism evidence="1">
    <name type="scientific">Sesamum radiatum</name>
    <name type="common">Black benniseed</name>
    <dbReference type="NCBI Taxonomy" id="300843"/>
    <lineage>
        <taxon>Eukaryota</taxon>
        <taxon>Viridiplantae</taxon>
        <taxon>Streptophyta</taxon>
        <taxon>Embryophyta</taxon>
        <taxon>Tracheophyta</taxon>
        <taxon>Spermatophyta</taxon>
        <taxon>Magnoliopsida</taxon>
        <taxon>eudicotyledons</taxon>
        <taxon>Gunneridae</taxon>
        <taxon>Pentapetalae</taxon>
        <taxon>asterids</taxon>
        <taxon>lamiids</taxon>
        <taxon>Lamiales</taxon>
        <taxon>Pedaliaceae</taxon>
        <taxon>Sesamum</taxon>
    </lineage>
</organism>
<dbReference type="AlphaFoldDB" id="A0AAW2SMZ3"/>
<comment type="caution">
    <text evidence="1">The sequence shown here is derived from an EMBL/GenBank/DDBJ whole genome shotgun (WGS) entry which is preliminary data.</text>
</comment>
<proteinExistence type="predicted"/>
<protein>
    <submittedName>
        <fullName evidence="1">Uncharacterized protein</fullName>
    </submittedName>
</protein>
<reference evidence="1" key="2">
    <citation type="journal article" date="2024" name="Plant">
        <title>Genomic evolution and insights into agronomic trait innovations of Sesamum species.</title>
        <authorList>
            <person name="Miao H."/>
            <person name="Wang L."/>
            <person name="Qu L."/>
            <person name="Liu H."/>
            <person name="Sun Y."/>
            <person name="Le M."/>
            <person name="Wang Q."/>
            <person name="Wei S."/>
            <person name="Zheng Y."/>
            <person name="Lin W."/>
            <person name="Duan Y."/>
            <person name="Cao H."/>
            <person name="Xiong S."/>
            <person name="Wang X."/>
            <person name="Wei L."/>
            <person name="Li C."/>
            <person name="Ma Q."/>
            <person name="Ju M."/>
            <person name="Zhao R."/>
            <person name="Li G."/>
            <person name="Mu C."/>
            <person name="Tian Q."/>
            <person name="Mei H."/>
            <person name="Zhang T."/>
            <person name="Gao T."/>
            <person name="Zhang H."/>
        </authorList>
    </citation>
    <scope>NUCLEOTIDE SEQUENCE</scope>
    <source>
        <strain evidence="1">G02</strain>
    </source>
</reference>
<accession>A0AAW2SMZ3</accession>
<reference evidence="1" key="1">
    <citation type="submission" date="2020-06" db="EMBL/GenBank/DDBJ databases">
        <authorList>
            <person name="Li T."/>
            <person name="Hu X."/>
            <person name="Zhang T."/>
            <person name="Song X."/>
            <person name="Zhang H."/>
            <person name="Dai N."/>
            <person name="Sheng W."/>
            <person name="Hou X."/>
            <person name="Wei L."/>
        </authorList>
    </citation>
    <scope>NUCLEOTIDE SEQUENCE</scope>
    <source>
        <strain evidence="1">G02</strain>
        <tissue evidence="1">Leaf</tissue>
    </source>
</reference>